<evidence type="ECO:0000313" key="9">
    <source>
        <dbReference type="EMBL" id="SVA52934.1"/>
    </source>
</evidence>
<organism evidence="9">
    <name type="scientific">marine metagenome</name>
    <dbReference type="NCBI Taxonomy" id="408172"/>
    <lineage>
        <taxon>unclassified sequences</taxon>
        <taxon>metagenomes</taxon>
        <taxon>ecological metagenomes</taxon>
    </lineage>
</organism>
<dbReference type="InterPro" id="IPR010656">
    <property type="entry name" value="DctM"/>
</dbReference>
<evidence type="ECO:0000256" key="7">
    <source>
        <dbReference type="SAM" id="Phobius"/>
    </source>
</evidence>
<feature type="transmembrane region" description="Helical" evidence="7">
    <location>
        <begin position="277"/>
        <end position="295"/>
    </location>
</feature>
<feature type="transmembrane region" description="Helical" evidence="7">
    <location>
        <begin position="447"/>
        <end position="469"/>
    </location>
</feature>
<feature type="transmembrane region" description="Helical" evidence="7">
    <location>
        <begin position="324"/>
        <end position="342"/>
    </location>
</feature>
<keyword evidence="2" id="KW-1003">Cell membrane</keyword>
<keyword evidence="5 7" id="KW-1133">Transmembrane helix</keyword>
<evidence type="ECO:0000256" key="2">
    <source>
        <dbReference type="ARBA" id="ARBA00022475"/>
    </source>
</evidence>
<feature type="transmembrane region" description="Helical" evidence="7">
    <location>
        <begin position="61"/>
        <end position="87"/>
    </location>
</feature>
<evidence type="ECO:0000256" key="5">
    <source>
        <dbReference type="ARBA" id="ARBA00022989"/>
    </source>
</evidence>
<feature type="transmembrane region" description="Helical" evidence="7">
    <location>
        <begin position="386"/>
        <end position="404"/>
    </location>
</feature>
<proteinExistence type="predicted"/>
<evidence type="ECO:0000256" key="3">
    <source>
        <dbReference type="ARBA" id="ARBA00022519"/>
    </source>
</evidence>
<feature type="transmembrane region" description="Helical" evidence="7">
    <location>
        <begin position="172"/>
        <end position="195"/>
    </location>
</feature>
<feature type="transmembrane region" description="Helical" evidence="7">
    <location>
        <begin position="410"/>
        <end position="435"/>
    </location>
</feature>
<feature type="domain" description="TRAP C4-dicarboxylate transport system permease DctM subunit" evidence="8">
    <location>
        <begin position="11"/>
        <end position="472"/>
    </location>
</feature>
<dbReference type="AlphaFoldDB" id="A0A381WKA1"/>
<sequence>MEWYFALTLLLGTVCALMFLGLPVAFAFFAANVLGTFIFINGDIGLVFMPIEFHNAIKFTLAPIALFLLMGEILLQTGVAFKAIGAIDRLISRVPGRLAVVSIVGGTVFSSLSGSTIANTAILGSVLLPDMIKRGYQPTIAMGPIMAVGGIAMLIPPSALAVLLASLAEQSVAQLLIAGIVPGVFMAFLFFAYVVGRCLINPKLAPAYVPDQGSLDQPLSISLNLGGRQVVNLTYDGRFCRAVNRVLPFVFYILPLLVIFVVVVGSIFFKLAAPTEAAALGCVAALAVCYFFRLFKTIIRITGIEGADFSWRQVAKALMETAKINIMILFIIAGSLVFSQALSNSGATDGLLEQITKLDLTPITVVIAMMVVLLFLGAFMDQVSMLLLTLPFFLLGSQSLQVVFNIDVIWLMVLMLITMEISLLTPPFGLLLYVMKGVAQFEVTLGQVIRSALPFIVIELFVLALLVWIPELATWLPNKID</sequence>
<feature type="transmembrane region" description="Helical" evidence="7">
    <location>
        <begin position="140"/>
        <end position="166"/>
    </location>
</feature>
<feature type="transmembrane region" description="Helical" evidence="7">
    <location>
        <begin position="362"/>
        <end position="379"/>
    </location>
</feature>
<dbReference type="PANTHER" id="PTHR33362:SF5">
    <property type="entry name" value="C4-DICARBOXYLATE TRAP TRANSPORTER LARGE PERMEASE PROTEIN DCTM"/>
    <property type="match status" value="1"/>
</dbReference>
<keyword evidence="4 7" id="KW-0812">Transmembrane</keyword>
<evidence type="ECO:0000259" key="8">
    <source>
        <dbReference type="Pfam" id="PF06808"/>
    </source>
</evidence>
<evidence type="ECO:0000256" key="1">
    <source>
        <dbReference type="ARBA" id="ARBA00004429"/>
    </source>
</evidence>
<reference evidence="9" key="1">
    <citation type="submission" date="2018-05" db="EMBL/GenBank/DDBJ databases">
        <authorList>
            <person name="Lanie J.A."/>
            <person name="Ng W.-L."/>
            <person name="Kazmierczak K.M."/>
            <person name="Andrzejewski T.M."/>
            <person name="Davidsen T.M."/>
            <person name="Wayne K.J."/>
            <person name="Tettelin H."/>
            <person name="Glass J.I."/>
            <person name="Rusch D."/>
            <person name="Podicherti R."/>
            <person name="Tsui H.-C.T."/>
            <person name="Winkler M.E."/>
        </authorList>
    </citation>
    <scope>NUCLEOTIDE SEQUENCE</scope>
</reference>
<dbReference type="EMBL" id="UINC01012074">
    <property type="protein sequence ID" value="SVA52934.1"/>
    <property type="molecule type" value="Genomic_DNA"/>
</dbReference>
<protein>
    <recommendedName>
        <fullName evidence="8">TRAP C4-dicarboxylate transport system permease DctM subunit domain-containing protein</fullName>
    </recommendedName>
</protein>
<name>A0A381WKA1_9ZZZZ</name>
<evidence type="ECO:0000256" key="4">
    <source>
        <dbReference type="ARBA" id="ARBA00022692"/>
    </source>
</evidence>
<comment type="subcellular location">
    <subcellularLocation>
        <location evidence="1">Cell inner membrane</location>
        <topology evidence="1">Multi-pass membrane protein</topology>
    </subcellularLocation>
</comment>
<gene>
    <name evidence="9" type="ORF">METZ01_LOCUS105788</name>
</gene>
<feature type="transmembrane region" description="Helical" evidence="7">
    <location>
        <begin position="26"/>
        <end position="49"/>
    </location>
</feature>
<keyword evidence="3" id="KW-0997">Cell inner membrane</keyword>
<dbReference type="Pfam" id="PF06808">
    <property type="entry name" value="DctM"/>
    <property type="match status" value="1"/>
</dbReference>
<feature type="transmembrane region" description="Helical" evidence="7">
    <location>
        <begin position="99"/>
        <end position="128"/>
    </location>
</feature>
<keyword evidence="6 7" id="KW-0472">Membrane</keyword>
<dbReference type="InterPro" id="IPR004681">
    <property type="entry name" value="TRAP_DctM"/>
</dbReference>
<dbReference type="PANTHER" id="PTHR33362">
    <property type="entry name" value="SIALIC ACID TRAP TRANSPORTER PERMEASE PROTEIN SIAT-RELATED"/>
    <property type="match status" value="1"/>
</dbReference>
<accession>A0A381WKA1</accession>
<evidence type="ECO:0000256" key="6">
    <source>
        <dbReference type="ARBA" id="ARBA00023136"/>
    </source>
</evidence>
<dbReference type="GO" id="GO:0005886">
    <property type="term" value="C:plasma membrane"/>
    <property type="evidence" value="ECO:0007669"/>
    <property type="project" value="UniProtKB-SubCell"/>
</dbReference>
<dbReference type="GO" id="GO:0022857">
    <property type="term" value="F:transmembrane transporter activity"/>
    <property type="evidence" value="ECO:0007669"/>
    <property type="project" value="TreeGrafter"/>
</dbReference>
<feature type="transmembrane region" description="Helical" evidence="7">
    <location>
        <begin position="249"/>
        <end position="271"/>
    </location>
</feature>